<evidence type="ECO:0000256" key="1">
    <source>
        <dbReference type="SAM" id="Phobius"/>
    </source>
</evidence>
<comment type="caution">
    <text evidence="2">The sequence shown here is derived from an EMBL/GenBank/DDBJ whole genome shotgun (WGS) entry which is preliminary data.</text>
</comment>
<proteinExistence type="predicted"/>
<gene>
    <name evidence="2" type="ORF">S03H2_21248</name>
</gene>
<organism evidence="2">
    <name type="scientific">marine sediment metagenome</name>
    <dbReference type="NCBI Taxonomy" id="412755"/>
    <lineage>
        <taxon>unclassified sequences</taxon>
        <taxon>metagenomes</taxon>
        <taxon>ecological metagenomes</taxon>
    </lineage>
</organism>
<keyword evidence="1" id="KW-0812">Transmembrane</keyword>
<keyword evidence="1" id="KW-1133">Transmembrane helix</keyword>
<dbReference type="AlphaFoldDB" id="X1HDR2"/>
<name>X1HDR2_9ZZZZ</name>
<feature type="transmembrane region" description="Helical" evidence="1">
    <location>
        <begin position="56"/>
        <end position="73"/>
    </location>
</feature>
<keyword evidence="1" id="KW-0472">Membrane</keyword>
<sequence>MQRRARRWALTGMLLAGPFLWLNASDLYKVLAKATGDSPLVGEFLADYVDAYGPTFWFFVLLLGVSVLLARSMRQVEPPYAERRQTLSDELT</sequence>
<evidence type="ECO:0000313" key="2">
    <source>
        <dbReference type="EMBL" id="GAH43443.1"/>
    </source>
</evidence>
<protein>
    <submittedName>
        <fullName evidence="2">Uncharacterized protein</fullName>
    </submittedName>
</protein>
<accession>X1HDR2</accession>
<dbReference type="EMBL" id="BARU01011288">
    <property type="protein sequence ID" value="GAH43443.1"/>
    <property type="molecule type" value="Genomic_DNA"/>
</dbReference>
<reference evidence="2" key="1">
    <citation type="journal article" date="2014" name="Front. Microbiol.">
        <title>High frequency of phylogenetically diverse reductive dehalogenase-homologous genes in deep subseafloor sedimentary metagenomes.</title>
        <authorList>
            <person name="Kawai M."/>
            <person name="Futagami T."/>
            <person name="Toyoda A."/>
            <person name="Takaki Y."/>
            <person name="Nishi S."/>
            <person name="Hori S."/>
            <person name="Arai W."/>
            <person name="Tsubouchi T."/>
            <person name="Morono Y."/>
            <person name="Uchiyama I."/>
            <person name="Ito T."/>
            <person name="Fujiyama A."/>
            <person name="Inagaki F."/>
            <person name="Takami H."/>
        </authorList>
    </citation>
    <scope>NUCLEOTIDE SEQUENCE</scope>
    <source>
        <strain evidence="2">Expedition CK06-06</strain>
    </source>
</reference>